<dbReference type="Proteomes" id="UP000585905">
    <property type="component" value="Unassembled WGS sequence"/>
</dbReference>
<feature type="binding site" evidence="3">
    <location>
        <begin position="59"/>
        <end position="61"/>
    </location>
    <ligand>
        <name>substrate</name>
    </ligand>
</feature>
<evidence type="ECO:0000256" key="1">
    <source>
        <dbReference type="PIRNR" id="PIRNR000915"/>
    </source>
</evidence>
<feature type="binding site" evidence="4">
    <location>
        <position position="28"/>
    </location>
    <ligand>
        <name>Mg(2+)</name>
        <dbReference type="ChEBI" id="CHEBI:18420"/>
    </ligand>
</feature>
<dbReference type="Pfam" id="PF13344">
    <property type="entry name" value="Hydrolase_6"/>
    <property type="match status" value="1"/>
</dbReference>
<keyword evidence="6" id="KW-1185">Reference proteome</keyword>
<dbReference type="PANTHER" id="PTHR19288">
    <property type="entry name" value="4-NITROPHENYLPHOSPHATASE-RELATED"/>
    <property type="match status" value="1"/>
</dbReference>
<keyword evidence="5" id="KW-0378">Hydrolase</keyword>
<dbReference type="InterPro" id="IPR023214">
    <property type="entry name" value="HAD_sf"/>
</dbReference>
<dbReference type="GO" id="GO:0005737">
    <property type="term" value="C:cytoplasm"/>
    <property type="evidence" value="ECO:0007669"/>
    <property type="project" value="TreeGrafter"/>
</dbReference>
<feature type="binding site" evidence="4">
    <location>
        <position position="26"/>
    </location>
    <ligand>
        <name>Mg(2+)</name>
        <dbReference type="ChEBI" id="CHEBI:18420"/>
    </ligand>
</feature>
<accession>A0A839EAJ6</accession>
<dbReference type="GO" id="GO:0016791">
    <property type="term" value="F:phosphatase activity"/>
    <property type="evidence" value="ECO:0007669"/>
    <property type="project" value="TreeGrafter"/>
</dbReference>
<comment type="caution">
    <text evidence="5">The sequence shown here is derived from an EMBL/GenBank/DDBJ whole genome shotgun (WGS) entry which is preliminary data.</text>
</comment>
<dbReference type="Gene3D" id="3.40.50.1000">
    <property type="entry name" value="HAD superfamily/HAD-like"/>
    <property type="match status" value="2"/>
</dbReference>
<name>A0A839EAJ6_9MICO</name>
<keyword evidence="4" id="KW-0479">Metal-binding</keyword>
<proteinExistence type="inferred from homology"/>
<keyword evidence="4" id="KW-0460">Magnesium</keyword>
<dbReference type="NCBIfam" id="TIGR01460">
    <property type="entry name" value="HAD-SF-IIA"/>
    <property type="match status" value="1"/>
</dbReference>
<dbReference type="RefSeq" id="WP_182490995.1">
    <property type="nucleotide sequence ID" value="NZ_BAAAOV010000016.1"/>
</dbReference>
<feature type="binding site" evidence="3">
    <location>
        <position position="203"/>
    </location>
    <ligand>
        <name>substrate</name>
    </ligand>
</feature>
<evidence type="ECO:0000256" key="4">
    <source>
        <dbReference type="PIRSR" id="PIRSR000915-3"/>
    </source>
</evidence>
<comment type="similarity">
    <text evidence="1">Belongs to the HAD-like hydrolase superfamily.</text>
</comment>
<dbReference type="GO" id="GO:0046872">
    <property type="term" value="F:metal ion binding"/>
    <property type="evidence" value="ECO:0007669"/>
    <property type="project" value="UniProtKB-KW"/>
</dbReference>
<reference evidence="5 6" key="1">
    <citation type="submission" date="2020-07" db="EMBL/GenBank/DDBJ databases">
        <title>Sequencing the genomes of 1000 actinobacteria strains.</title>
        <authorList>
            <person name="Klenk H.-P."/>
        </authorList>
    </citation>
    <scope>NUCLEOTIDE SEQUENCE [LARGE SCALE GENOMIC DNA]</scope>
    <source>
        <strain evidence="5 6">DSM 19663</strain>
    </source>
</reference>
<dbReference type="PANTHER" id="PTHR19288:SF46">
    <property type="entry name" value="HALOACID DEHALOGENASE-LIKE HYDROLASE DOMAIN-CONTAINING PROTEIN 2"/>
    <property type="match status" value="1"/>
</dbReference>
<dbReference type="EMBL" id="JACGWX010000004">
    <property type="protein sequence ID" value="MBA8848193.1"/>
    <property type="molecule type" value="Genomic_DNA"/>
</dbReference>
<evidence type="ECO:0000256" key="3">
    <source>
        <dbReference type="PIRSR" id="PIRSR000915-2"/>
    </source>
</evidence>
<dbReference type="Pfam" id="PF13242">
    <property type="entry name" value="Hydrolase_like"/>
    <property type="match status" value="1"/>
</dbReference>
<evidence type="ECO:0000313" key="6">
    <source>
        <dbReference type="Proteomes" id="UP000585905"/>
    </source>
</evidence>
<dbReference type="InterPro" id="IPR006357">
    <property type="entry name" value="HAD-SF_hydro_IIA"/>
</dbReference>
<feature type="active site" description="Nucleophile" evidence="2">
    <location>
        <position position="26"/>
    </location>
</feature>
<comment type="cofactor">
    <cofactor evidence="4">
        <name>Mg(2+)</name>
        <dbReference type="ChEBI" id="CHEBI:18420"/>
    </cofactor>
    <text evidence="4">Divalent metal ions. Mg(2+) is the most effective.</text>
</comment>
<organism evidence="5 6">
    <name type="scientific">Microcella alkalica</name>
    <dbReference type="NCBI Taxonomy" id="355930"/>
    <lineage>
        <taxon>Bacteria</taxon>
        <taxon>Bacillati</taxon>
        <taxon>Actinomycetota</taxon>
        <taxon>Actinomycetes</taxon>
        <taxon>Micrococcales</taxon>
        <taxon>Microbacteriaceae</taxon>
        <taxon>Microcella</taxon>
    </lineage>
</organism>
<dbReference type="InterPro" id="IPR036412">
    <property type="entry name" value="HAD-like_sf"/>
</dbReference>
<feature type="active site" description="Proton donor" evidence="2">
    <location>
        <position position="28"/>
    </location>
</feature>
<dbReference type="PIRSF" id="PIRSF000915">
    <property type="entry name" value="PGP-type_phosphatase"/>
    <property type="match status" value="1"/>
</dbReference>
<evidence type="ECO:0000256" key="2">
    <source>
        <dbReference type="PIRSR" id="PIRSR000915-1"/>
    </source>
</evidence>
<sequence length="287" mass="30933">MNAISVAEVAVRLSSPSRFYSAYLFDLDGTIYLGDELLPGARELLAALRSRGARTVFLSNNPTKDPAMYVEKLRRLGIQAELGDVVNTVVSTVGWLTRNHPGATVFAIAEEPLVRALREAGIRISEDPAEIDIVIASYDRAFDYRKLQIAFDAIWQNKRAQLITTNPDRYCPFPGGRGEPDAAGIVAAIEATTGITCSANMGKPDRIMIDTVLATLGVPVEDAIMVGDRLGTDVRMAVTAGMNSALVLTGDSTLHDVQATPSAERPTFVLDRIDRLLPEGTSPCGND</sequence>
<evidence type="ECO:0000313" key="5">
    <source>
        <dbReference type="EMBL" id="MBA8848193.1"/>
    </source>
</evidence>
<gene>
    <name evidence="5" type="ORF">FHX53_001792</name>
</gene>
<dbReference type="AlphaFoldDB" id="A0A839EAJ6"/>
<dbReference type="SUPFAM" id="SSF56784">
    <property type="entry name" value="HAD-like"/>
    <property type="match status" value="1"/>
</dbReference>
<feature type="binding site" evidence="4">
    <location>
        <position position="228"/>
    </location>
    <ligand>
        <name>Mg(2+)</name>
        <dbReference type="ChEBI" id="CHEBI:18420"/>
    </ligand>
</feature>
<protein>
    <submittedName>
        <fullName evidence="5">HAD superfamily hydrolase (TIGR01450 family)</fullName>
    </submittedName>
</protein>